<evidence type="ECO:0000256" key="1">
    <source>
        <dbReference type="SAM" id="Phobius"/>
    </source>
</evidence>
<keyword evidence="3" id="KW-1185">Reference proteome</keyword>
<organism evidence="2 3">
    <name type="scientific">Microlunatus aurantiacus</name>
    <dbReference type="NCBI Taxonomy" id="446786"/>
    <lineage>
        <taxon>Bacteria</taxon>
        <taxon>Bacillati</taxon>
        <taxon>Actinomycetota</taxon>
        <taxon>Actinomycetes</taxon>
        <taxon>Propionibacteriales</taxon>
        <taxon>Propionibacteriaceae</taxon>
        <taxon>Microlunatus</taxon>
    </lineage>
</organism>
<feature type="transmembrane region" description="Helical" evidence="1">
    <location>
        <begin position="123"/>
        <end position="146"/>
    </location>
</feature>
<reference evidence="3" key="1">
    <citation type="journal article" date="2019" name="Int. J. Syst. Evol. Microbiol.">
        <title>The Global Catalogue of Microorganisms (GCM) 10K type strain sequencing project: providing services to taxonomists for standard genome sequencing and annotation.</title>
        <authorList>
            <consortium name="The Broad Institute Genomics Platform"/>
            <consortium name="The Broad Institute Genome Sequencing Center for Infectious Disease"/>
            <person name="Wu L."/>
            <person name="Ma J."/>
        </authorList>
    </citation>
    <scope>NUCLEOTIDE SEQUENCE [LARGE SCALE GENOMIC DNA]</scope>
    <source>
        <strain evidence="3">JCM 16548</strain>
    </source>
</reference>
<protein>
    <submittedName>
        <fullName evidence="2">Uncharacterized protein</fullName>
    </submittedName>
</protein>
<evidence type="ECO:0000313" key="2">
    <source>
        <dbReference type="EMBL" id="GAA3708062.1"/>
    </source>
</evidence>
<feature type="transmembrane region" description="Helical" evidence="1">
    <location>
        <begin position="71"/>
        <end position="102"/>
    </location>
</feature>
<sequence length="188" mass="19238">MTAATVAVLIGWLLVVIVASWVWWPAGSGPWPAARQRRRVQLVVLAALVLVVGVTAVLTVSATPLVGPWRWVAVVLSAAVTVLGGGAVTTCVLGLASAAATTTARVQRDVLRGGAWIGALERLALLGTLVAGWPEGLAAIIAVKGLARYPELRTLSGADTGAGERFIIGTFASLGWAAACAWVLAGLI</sequence>
<feature type="transmembrane region" description="Helical" evidence="1">
    <location>
        <begin position="6"/>
        <end position="24"/>
    </location>
</feature>
<dbReference type="Proteomes" id="UP001500051">
    <property type="component" value="Unassembled WGS sequence"/>
</dbReference>
<keyword evidence="1" id="KW-0812">Transmembrane</keyword>
<accession>A0ABP7DU28</accession>
<evidence type="ECO:0000313" key="3">
    <source>
        <dbReference type="Proteomes" id="UP001500051"/>
    </source>
</evidence>
<gene>
    <name evidence="2" type="ORF">GCM10022204_27630</name>
</gene>
<keyword evidence="1" id="KW-1133">Transmembrane helix</keyword>
<feature type="transmembrane region" description="Helical" evidence="1">
    <location>
        <begin position="44"/>
        <end position="65"/>
    </location>
</feature>
<proteinExistence type="predicted"/>
<name>A0ABP7DU28_9ACTN</name>
<comment type="caution">
    <text evidence="2">The sequence shown here is derived from an EMBL/GenBank/DDBJ whole genome shotgun (WGS) entry which is preliminary data.</text>
</comment>
<keyword evidence="1" id="KW-0472">Membrane</keyword>
<dbReference type="EMBL" id="BAAAYX010000013">
    <property type="protein sequence ID" value="GAA3708062.1"/>
    <property type="molecule type" value="Genomic_DNA"/>
</dbReference>
<dbReference type="RefSeq" id="WP_344812973.1">
    <property type="nucleotide sequence ID" value="NZ_BAAAYX010000013.1"/>
</dbReference>
<feature type="transmembrane region" description="Helical" evidence="1">
    <location>
        <begin position="166"/>
        <end position="187"/>
    </location>
</feature>